<dbReference type="GO" id="GO:0005886">
    <property type="term" value="C:plasma membrane"/>
    <property type="evidence" value="ECO:0007669"/>
    <property type="project" value="TreeGrafter"/>
</dbReference>
<feature type="transmembrane region" description="Helical" evidence="6">
    <location>
        <begin position="68"/>
        <end position="90"/>
    </location>
</feature>
<comment type="subcellular location">
    <subcellularLocation>
        <location evidence="1">Membrane</location>
        <topology evidence="1">Multi-pass membrane protein</topology>
    </subcellularLocation>
</comment>
<dbReference type="AlphaFoldDB" id="A0A1H1YKV2"/>
<evidence type="ECO:0000256" key="1">
    <source>
        <dbReference type="ARBA" id="ARBA00004141"/>
    </source>
</evidence>
<dbReference type="Proteomes" id="UP000243359">
    <property type="component" value="Chromosome I"/>
</dbReference>
<keyword evidence="8" id="KW-1185">Reference proteome</keyword>
<dbReference type="STRING" id="1392877.SAMN05216221_3825"/>
<dbReference type="InterPro" id="IPR006696">
    <property type="entry name" value="DUF423"/>
</dbReference>
<evidence type="ECO:0000256" key="3">
    <source>
        <dbReference type="ARBA" id="ARBA00022692"/>
    </source>
</evidence>
<keyword evidence="3 6" id="KW-0812">Transmembrane</keyword>
<evidence type="ECO:0000256" key="4">
    <source>
        <dbReference type="ARBA" id="ARBA00022989"/>
    </source>
</evidence>
<proteinExistence type="inferred from homology"/>
<evidence type="ECO:0000256" key="5">
    <source>
        <dbReference type="ARBA" id="ARBA00023136"/>
    </source>
</evidence>
<dbReference type="PANTHER" id="PTHR43461">
    <property type="entry name" value="TRANSMEMBRANE PROTEIN 256"/>
    <property type="match status" value="1"/>
</dbReference>
<organism evidence="7 8">
    <name type="scientific">Pseudomonas oryzae</name>
    <dbReference type="NCBI Taxonomy" id="1392877"/>
    <lineage>
        <taxon>Bacteria</taxon>
        <taxon>Pseudomonadati</taxon>
        <taxon>Pseudomonadota</taxon>
        <taxon>Gammaproteobacteria</taxon>
        <taxon>Pseudomonadales</taxon>
        <taxon>Pseudomonadaceae</taxon>
        <taxon>Pseudomonas</taxon>
    </lineage>
</organism>
<dbReference type="OrthoDB" id="9802121at2"/>
<dbReference type="RefSeq" id="WP_090351369.1">
    <property type="nucleotide sequence ID" value="NZ_LT629751.1"/>
</dbReference>
<keyword evidence="4 6" id="KW-1133">Transmembrane helix</keyword>
<name>A0A1H1YKV2_9PSED</name>
<evidence type="ECO:0000313" key="7">
    <source>
        <dbReference type="EMBL" id="SDT21686.1"/>
    </source>
</evidence>
<dbReference type="Pfam" id="PF04241">
    <property type="entry name" value="DUF423"/>
    <property type="match status" value="1"/>
</dbReference>
<dbReference type="EMBL" id="LT629751">
    <property type="protein sequence ID" value="SDT21686.1"/>
    <property type="molecule type" value="Genomic_DNA"/>
</dbReference>
<accession>A0A1H1YKV2</accession>
<gene>
    <name evidence="7" type="ORF">SAMN05216221_3825</name>
</gene>
<keyword evidence="5 6" id="KW-0472">Membrane</keyword>
<dbReference type="PANTHER" id="PTHR43461:SF1">
    <property type="entry name" value="TRANSMEMBRANE PROTEIN 256"/>
    <property type="match status" value="1"/>
</dbReference>
<evidence type="ECO:0000313" key="8">
    <source>
        <dbReference type="Proteomes" id="UP000243359"/>
    </source>
</evidence>
<sequence>MSRPFVLLAALFGFTGVALGAFAAHGLRGRLSPEYLAVFQTGVLYQLVHALALLGVGLLALHWRSRLLGAAGGLFALGILLFSGSLYLLTLSSLKLGMVTPLGGVCFLAGWLCLALAAWRARPHGC</sequence>
<feature type="transmembrane region" description="Helical" evidence="6">
    <location>
        <begin position="96"/>
        <end position="119"/>
    </location>
</feature>
<comment type="similarity">
    <text evidence="2">Belongs to the UPF0382 family.</text>
</comment>
<reference evidence="8" key="1">
    <citation type="submission" date="2016-10" db="EMBL/GenBank/DDBJ databases">
        <authorList>
            <person name="Varghese N."/>
            <person name="Submissions S."/>
        </authorList>
    </citation>
    <scope>NUCLEOTIDE SEQUENCE [LARGE SCALE GENOMIC DNA]</scope>
    <source>
        <strain evidence="8">KCTC 32247</strain>
    </source>
</reference>
<evidence type="ECO:0000256" key="2">
    <source>
        <dbReference type="ARBA" id="ARBA00009694"/>
    </source>
</evidence>
<evidence type="ECO:0000256" key="6">
    <source>
        <dbReference type="SAM" id="Phobius"/>
    </source>
</evidence>
<protein>
    <submittedName>
        <fullName evidence="7">Uncharacterized membrane protein YgdD, TMEM256/DUF423 family</fullName>
    </submittedName>
</protein>
<feature type="transmembrane region" description="Helical" evidence="6">
    <location>
        <begin position="44"/>
        <end position="61"/>
    </location>
</feature>